<name>A0A2I1NBS9_9BACT</name>
<gene>
    <name evidence="1" type="ORF">CYJ41_02605</name>
</gene>
<comment type="caution">
    <text evidence="1">The sequence shown here is derived from an EMBL/GenBank/DDBJ whole genome shotgun (WGS) entry which is preliminary data.</text>
</comment>
<protein>
    <submittedName>
        <fullName evidence="1">Uncharacterized protein</fullName>
    </submittedName>
</protein>
<sequence length="62" mass="7463">MSYVFSSENLFIFLKDKQEIFSDLEFEHAYEISNLEISKKGFKKYQDEVLELLSLFDEFINL</sequence>
<evidence type="ECO:0000313" key="1">
    <source>
        <dbReference type="EMBL" id="PKZ29800.1"/>
    </source>
</evidence>
<accession>A0A2I1NBS9</accession>
<organism evidence="1 2">
    <name type="scientific">Campylobacter ureolyticus</name>
    <dbReference type="NCBI Taxonomy" id="827"/>
    <lineage>
        <taxon>Bacteria</taxon>
        <taxon>Pseudomonadati</taxon>
        <taxon>Campylobacterota</taxon>
        <taxon>Epsilonproteobacteria</taxon>
        <taxon>Campylobacterales</taxon>
        <taxon>Campylobacteraceae</taxon>
        <taxon>Campylobacter</taxon>
    </lineage>
</organism>
<dbReference type="RefSeq" id="WP_024962560.1">
    <property type="nucleotide sequence ID" value="NZ_CABMOL010000014.1"/>
</dbReference>
<proteinExistence type="predicted"/>
<dbReference type="EMBL" id="PKHU01000002">
    <property type="protein sequence ID" value="PKZ29800.1"/>
    <property type="molecule type" value="Genomic_DNA"/>
</dbReference>
<reference evidence="1 2" key="1">
    <citation type="submission" date="2017-12" db="EMBL/GenBank/DDBJ databases">
        <title>Phylogenetic diversity of female urinary microbiome.</title>
        <authorList>
            <person name="Thomas-White K."/>
            <person name="Wolfe A.J."/>
        </authorList>
    </citation>
    <scope>NUCLEOTIDE SEQUENCE [LARGE SCALE GENOMIC DNA]</scope>
    <source>
        <strain evidence="1 2">UMB0112</strain>
    </source>
</reference>
<dbReference type="AlphaFoldDB" id="A0A2I1NBS9"/>
<dbReference type="Proteomes" id="UP000234639">
    <property type="component" value="Unassembled WGS sequence"/>
</dbReference>
<evidence type="ECO:0000313" key="2">
    <source>
        <dbReference type="Proteomes" id="UP000234639"/>
    </source>
</evidence>